<feature type="transmembrane region" description="Helical" evidence="1">
    <location>
        <begin position="56"/>
        <end position="82"/>
    </location>
</feature>
<organism evidence="2 3">
    <name type="scientific">Nocardia terpenica</name>
    <dbReference type="NCBI Taxonomy" id="455432"/>
    <lineage>
        <taxon>Bacteria</taxon>
        <taxon>Bacillati</taxon>
        <taxon>Actinomycetota</taxon>
        <taxon>Actinomycetes</taxon>
        <taxon>Mycobacteriales</taxon>
        <taxon>Nocardiaceae</taxon>
        <taxon>Nocardia</taxon>
    </lineage>
</organism>
<proteinExistence type="predicted"/>
<feature type="transmembrane region" description="Helical" evidence="1">
    <location>
        <begin position="256"/>
        <end position="274"/>
    </location>
</feature>
<keyword evidence="1" id="KW-0472">Membrane</keyword>
<dbReference type="Proteomes" id="UP000500953">
    <property type="component" value="Chromosome"/>
</dbReference>
<evidence type="ECO:0000256" key="1">
    <source>
        <dbReference type="SAM" id="Phobius"/>
    </source>
</evidence>
<accession>A0A6G9Z1R7</accession>
<name>A0A6G9Z1R7_9NOCA</name>
<feature type="transmembrane region" description="Helical" evidence="1">
    <location>
        <begin position="197"/>
        <end position="218"/>
    </location>
</feature>
<feature type="transmembrane region" description="Helical" evidence="1">
    <location>
        <begin position="31"/>
        <end position="50"/>
    </location>
</feature>
<dbReference type="RefSeq" id="WP_167486691.1">
    <property type="nucleotide sequence ID" value="NZ_CP046173.1"/>
</dbReference>
<keyword evidence="1" id="KW-0812">Transmembrane</keyword>
<feature type="transmembrane region" description="Helical" evidence="1">
    <location>
        <begin position="307"/>
        <end position="336"/>
    </location>
</feature>
<dbReference type="AlphaFoldDB" id="A0A6G9Z1R7"/>
<evidence type="ECO:0008006" key="4">
    <source>
        <dbReference type="Google" id="ProtNLM"/>
    </source>
</evidence>
<protein>
    <recommendedName>
        <fullName evidence="4">Transmembrane protein</fullName>
    </recommendedName>
</protein>
<dbReference type="EMBL" id="CP046173">
    <property type="protein sequence ID" value="QIS19404.1"/>
    <property type="molecule type" value="Genomic_DNA"/>
</dbReference>
<sequence>MPRRSHVSCCRRSDRARGGATRPGWFVSPRVDIVLVLGLGALLSVILSLTTVHKGAFLVAAVAFSVLSDYPHVLATSARIWLDPRERQRYWRHYLVSWVAVATVLSALMFGGATVVVVAVWAYWQVFHVLKQHFGIINIYAAKNGYRGPRNLLKYSLFAACLAPFVYRASQGLHFSDYVVLGHRLPFSGLTIPAPPLPMPVVVACFGVAAVLVALFAAEQVRLHRAGQRGLPAMSWATFALAVVSYNLSYLLVSDLFALILIATTTHSLQYHLINWTRNNTRFRLSADPAERRLLLARLSSRRALPLYVLGFAIVGVIAGQLDTVLLGVIPLSFVFHHFYMDGALWKSKGNPELAYDLGIAAPK</sequence>
<keyword evidence="1" id="KW-1133">Transmembrane helix</keyword>
<feature type="transmembrane region" description="Helical" evidence="1">
    <location>
        <begin position="94"/>
        <end position="124"/>
    </location>
</feature>
<evidence type="ECO:0000313" key="2">
    <source>
        <dbReference type="EMBL" id="QIS19404.1"/>
    </source>
</evidence>
<reference evidence="2 3" key="1">
    <citation type="journal article" date="2019" name="ACS Chem. Biol.">
        <title>Identification and Mobilization of a Cryptic Antibiotic Biosynthesis Gene Locus from a Human-Pathogenic Nocardia Isolate.</title>
        <authorList>
            <person name="Herisse M."/>
            <person name="Ishida K."/>
            <person name="Porter J.L."/>
            <person name="Howden B."/>
            <person name="Hertweck C."/>
            <person name="Stinear T.P."/>
            <person name="Pidot S.J."/>
        </authorList>
    </citation>
    <scope>NUCLEOTIDE SEQUENCE [LARGE SCALE GENOMIC DNA]</scope>
    <source>
        <strain evidence="2 3">AUSMDU00012715</strain>
    </source>
</reference>
<gene>
    <name evidence="2" type="ORF">F6W96_15060</name>
</gene>
<feature type="transmembrane region" description="Helical" evidence="1">
    <location>
        <begin position="230"/>
        <end position="250"/>
    </location>
</feature>
<evidence type="ECO:0000313" key="3">
    <source>
        <dbReference type="Proteomes" id="UP000500953"/>
    </source>
</evidence>